<dbReference type="AlphaFoldDB" id="A0A268FB98"/>
<comment type="caution">
    <text evidence="1">The sequence shown here is derived from an EMBL/GenBank/DDBJ whole genome shotgun (WGS) entry which is preliminary data.</text>
</comment>
<gene>
    <name evidence="1" type="ORF">CHH57_13715</name>
</gene>
<sequence>MLSFLSSNPQTKLNFPPTNVQYAEQPIIPNHFEVRRKASEYINFSEKYTVKFSDNMKDTCLEEDYNPNMEQEQLGKYPVVS</sequence>
<reference evidence="1 2" key="1">
    <citation type="submission" date="2017-07" db="EMBL/GenBank/DDBJ databases">
        <title>Isolation and whole genome analysis of endospore-forming bacteria from heroin.</title>
        <authorList>
            <person name="Kalinowski J."/>
            <person name="Ahrens B."/>
            <person name="Al-Dilaimi A."/>
            <person name="Winkler A."/>
            <person name="Wibberg D."/>
            <person name="Schleenbecker U."/>
            <person name="Ruckert C."/>
            <person name="Wolfel R."/>
            <person name="Grass G."/>
        </authorList>
    </citation>
    <scope>NUCLEOTIDE SEQUENCE [LARGE SCALE GENOMIC DNA]</scope>
    <source>
        <strain evidence="1 2">7521-2</strain>
    </source>
</reference>
<dbReference type="EMBL" id="NPBQ01000086">
    <property type="protein sequence ID" value="PAD82651.1"/>
    <property type="molecule type" value="Genomic_DNA"/>
</dbReference>
<evidence type="ECO:0000313" key="2">
    <source>
        <dbReference type="Proteomes" id="UP000216961"/>
    </source>
</evidence>
<protein>
    <submittedName>
        <fullName evidence="1">Uncharacterized protein</fullName>
    </submittedName>
</protein>
<organism evidence="1 2">
    <name type="scientific">Niallia circulans</name>
    <name type="common">Bacillus circulans</name>
    <dbReference type="NCBI Taxonomy" id="1397"/>
    <lineage>
        <taxon>Bacteria</taxon>
        <taxon>Bacillati</taxon>
        <taxon>Bacillota</taxon>
        <taxon>Bacilli</taxon>
        <taxon>Bacillales</taxon>
        <taxon>Bacillaceae</taxon>
        <taxon>Niallia</taxon>
    </lineage>
</organism>
<name>A0A268FB98_NIACI</name>
<dbReference type="KEGG" id="bcir:C2I06_23095"/>
<evidence type="ECO:0000313" key="1">
    <source>
        <dbReference type="EMBL" id="PAD82651.1"/>
    </source>
</evidence>
<dbReference type="Proteomes" id="UP000216961">
    <property type="component" value="Unassembled WGS sequence"/>
</dbReference>
<proteinExistence type="predicted"/>
<accession>A0A268FB98</accession>